<dbReference type="PANTHER" id="PTHR12110">
    <property type="entry name" value="HYDROXYPYRUVATE ISOMERASE"/>
    <property type="match status" value="1"/>
</dbReference>
<organism evidence="2 3">
    <name type="scientific">Trichoderma gamsii</name>
    <dbReference type="NCBI Taxonomy" id="398673"/>
    <lineage>
        <taxon>Eukaryota</taxon>
        <taxon>Fungi</taxon>
        <taxon>Dikarya</taxon>
        <taxon>Ascomycota</taxon>
        <taxon>Pezizomycotina</taxon>
        <taxon>Sordariomycetes</taxon>
        <taxon>Hypocreomycetidae</taxon>
        <taxon>Hypocreales</taxon>
        <taxon>Hypocreaceae</taxon>
        <taxon>Trichoderma</taxon>
    </lineage>
</organism>
<dbReference type="Gene3D" id="3.20.20.150">
    <property type="entry name" value="Divalent-metal-dependent TIM barrel enzymes"/>
    <property type="match status" value="1"/>
</dbReference>
<dbReference type="Proteomes" id="UP000054821">
    <property type="component" value="Unassembled WGS sequence"/>
</dbReference>
<reference evidence="2 3" key="1">
    <citation type="journal article" date="2016" name="Genome Announc.">
        <title>Draft Whole-Genome Sequence of Trichoderma gamsii T6085, a Promising Biocontrol Agent of Fusarium Head Blight on Wheat.</title>
        <authorList>
            <person name="Baroncelli R."/>
            <person name="Zapparata A."/>
            <person name="Piaggeschi G."/>
            <person name="Sarrocco S."/>
            <person name="Vannacci G."/>
        </authorList>
    </citation>
    <scope>NUCLEOTIDE SEQUENCE [LARGE SCALE GENOMIC DNA]</scope>
    <source>
        <strain evidence="2 3">T6085</strain>
    </source>
</reference>
<accession>A0A2P4ZMG7</accession>
<dbReference type="STRING" id="398673.A0A2P4ZMG7"/>
<evidence type="ECO:0000313" key="2">
    <source>
        <dbReference type="EMBL" id="PON25464.1"/>
    </source>
</evidence>
<dbReference type="InterPro" id="IPR050312">
    <property type="entry name" value="IolE/XylAMocC-like"/>
</dbReference>
<name>A0A2P4ZMG7_9HYPO</name>
<dbReference type="InterPro" id="IPR013022">
    <property type="entry name" value="Xyl_isomerase-like_TIM-brl"/>
</dbReference>
<dbReference type="AlphaFoldDB" id="A0A2P4ZMG7"/>
<proteinExistence type="predicted"/>
<keyword evidence="3" id="KW-1185">Reference proteome</keyword>
<dbReference type="GeneID" id="29981039"/>
<protein>
    <submittedName>
        <fullName evidence="2">Quinate-4</fullName>
    </submittedName>
</protein>
<dbReference type="Pfam" id="PF01261">
    <property type="entry name" value="AP_endonuc_2"/>
    <property type="match status" value="1"/>
</dbReference>
<gene>
    <name evidence="2" type="ORF">TGAM01_v205758</name>
</gene>
<dbReference type="SUPFAM" id="SSF51658">
    <property type="entry name" value="Xylose isomerase-like"/>
    <property type="match status" value="1"/>
</dbReference>
<dbReference type="PANTHER" id="PTHR12110:SF21">
    <property type="entry name" value="XYLOSE ISOMERASE-LIKE TIM BARREL DOMAIN-CONTAINING PROTEIN"/>
    <property type="match status" value="1"/>
</dbReference>
<dbReference type="RefSeq" id="XP_018665788.1">
    <property type="nucleotide sequence ID" value="XM_018800956.1"/>
</dbReference>
<evidence type="ECO:0000259" key="1">
    <source>
        <dbReference type="Pfam" id="PF01261"/>
    </source>
</evidence>
<sequence length="354" mass="40178">MAYKLAIPTMSLGHCTAGHSLETKLEAAKSYGYEGVEVCYEDLVAVAGRRQCDVEFEPLCESDQMAAARKIRAMCQDRCIKIICLQPFMQYEGLLNRREHESRFAELLTWIELARALGTGMIMMPASSLPENEVSADLDLIARDLQKAADAGRREEPHIRFAYENRCSATRIYRWEFSWDVVERVCRPNFGMCLDTFHLASLIFADPAVPSGLIPGGDKAVGMSMQRLIKRLQSHRDKIFLVQMGDAKLPNEPIVPGSPEYNPKERPWTYWSQKYRLFYGETGRGAYLPIREVADAIFNGIGYQGWVSLELFNSRMECAEVNVPMDLARRGAISWRKLADDMGWWPSASQAQQL</sequence>
<feature type="domain" description="Xylose isomerase-like TIM barrel" evidence="1">
    <location>
        <begin position="25"/>
        <end position="323"/>
    </location>
</feature>
<comment type="caution">
    <text evidence="2">The sequence shown here is derived from an EMBL/GenBank/DDBJ whole genome shotgun (WGS) entry which is preliminary data.</text>
</comment>
<evidence type="ECO:0000313" key="3">
    <source>
        <dbReference type="Proteomes" id="UP000054821"/>
    </source>
</evidence>
<dbReference type="EMBL" id="JPDN02000018">
    <property type="protein sequence ID" value="PON25464.1"/>
    <property type="molecule type" value="Genomic_DNA"/>
</dbReference>
<dbReference type="InterPro" id="IPR036237">
    <property type="entry name" value="Xyl_isomerase-like_sf"/>
</dbReference>